<dbReference type="AlphaFoldDB" id="A0A7W7RBT0"/>
<evidence type="ECO:0000313" key="1">
    <source>
        <dbReference type="EMBL" id="MBB4929091.1"/>
    </source>
</evidence>
<dbReference type="Proteomes" id="UP000540506">
    <property type="component" value="Unassembled WGS sequence"/>
</dbReference>
<comment type="caution">
    <text evidence="1">The sequence shown here is derived from an EMBL/GenBank/DDBJ whole genome shotgun (WGS) entry which is preliminary data.</text>
</comment>
<evidence type="ECO:0000313" key="2">
    <source>
        <dbReference type="Proteomes" id="UP000540506"/>
    </source>
</evidence>
<protein>
    <submittedName>
        <fullName evidence="1">Uncharacterized protein</fullName>
    </submittedName>
</protein>
<sequence>MHAWLDTLEKSAATAVILAFILSRFSPRYDARSVRIKAAWADRDQFSKDVLTILAAAGRLLAVQVPNEASEVMRSRLEAERARWAEQIDVATRNLVDNMERYLLGYPNRLGLHDLLGRYAAAARFIWISERSEERRVEMVRDLSAHIQGIVFAKASYKLGHLTDHRTELRRLLEVLETPETPELAAVPPC</sequence>
<gene>
    <name evidence="1" type="ORF">FHR34_008190</name>
</gene>
<dbReference type="RefSeq" id="WP_184947096.1">
    <property type="nucleotide sequence ID" value="NZ_JACHJV010000004.1"/>
</dbReference>
<keyword evidence="2" id="KW-1185">Reference proteome</keyword>
<proteinExistence type="predicted"/>
<accession>A0A7W7RBT0</accession>
<reference evidence="1 2" key="1">
    <citation type="submission" date="2020-08" db="EMBL/GenBank/DDBJ databases">
        <title>Sequencing the genomes of 1000 actinobacteria strains.</title>
        <authorList>
            <person name="Klenk H.-P."/>
        </authorList>
    </citation>
    <scope>NUCLEOTIDE SEQUENCE [LARGE SCALE GENOMIC DNA]</scope>
    <source>
        <strain evidence="1 2">DSM 41654</strain>
    </source>
</reference>
<name>A0A7W7RBT0_KITKI</name>
<dbReference type="EMBL" id="JACHJV010000004">
    <property type="protein sequence ID" value="MBB4929091.1"/>
    <property type="molecule type" value="Genomic_DNA"/>
</dbReference>
<organism evidence="1 2">
    <name type="scientific">Kitasatospora kifunensis</name>
    <name type="common">Streptomyces kifunensis</name>
    <dbReference type="NCBI Taxonomy" id="58351"/>
    <lineage>
        <taxon>Bacteria</taxon>
        <taxon>Bacillati</taxon>
        <taxon>Actinomycetota</taxon>
        <taxon>Actinomycetes</taxon>
        <taxon>Kitasatosporales</taxon>
        <taxon>Streptomycetaceae</taxon>
        <taxon>Kitasatospora</taxon>
    </lineage>
</organism>